<accession>A0A3B0WG44</accession>
<evidence type="ECO:0008006" key="3">
    <source>
        <dbReference type="Google" id="ProtNLM"/>
    </source>
</evidence>
<protein>
    <recommendedName>
        <fullName evidence="3">Trypsin-like peptidase domain-containing protein</fullName>
    </recommendedName>
</protein>
<evidence type="ECO:0000313" key="2">
    <source>
        <dbReference type="EMBL" id="VAW43426.1"/>
    </source>
</evidence>
<dbReference type="InterPro" id="IPR009003">
    <property type="entry name" value="Peptidase_S1_PA"/>
</dbReference>
<evidence type="ECO:0000256" key="1">
    <source>
        <dbReference type="SAM" id="MobiDB-lite"/>
    </source>
</evidence>
<dbReference type="Gene3D" id="2.40.10.120">
    <property type="match status" value="1"/>
</dbReference>
<dbReference type="AlphaFoldDB" id="A0A3B0WG44"/>
<feature type="region of interest" description="Disordered" evidence="1">
    <location>
        <begin position="314"/>
        <end position="344"/>
    </location>
</feature>
<dbReference type="Pfam" id="PF13365">
    <property type="entry name" value="Trypsin_2"/>
    <property type="match status" value="1"/>
</dbReference>
<dbReference type="EMBL" id="UOEU01001080">
    <property type="protein sequence ID" value="VAW43426.1"/>
    <property type="molecule type" value="Genomic_DNA"/>
</dbReference>
<reference evidence="2" key="1">
    <citation type="submission" date="2018-06" db="EMBL/GenBank/DDBJ databases">
        <authorList>
            <person name="Zhirakovskaya E."/>
        </authorList>
    </citation>
    <scope>NUCLEOTIDE SEQUENCE</scope>
</reference>
<organism evidence="2">
    <name type="scientific">hydrothermal vent metagenome</name>
    <dbReference type="NCBI Taxonomy" id="652676"/>
    <lineage>
        <taxon>unclassified sequences</taxon>
        <taxon>metagenomes</taxon>
        <taxon>ecological metagenomes</taxon>
    </lineage>
</organism>
<name>A0A3B0WG44_9ZZZZ</name>
<sequence length="344" mass="38111">MPKIHPVFFDCVFYMYPSVSAAESSEMVGGSGFLVSVPAKIGGGRIHLYAVTNKHVVDSNPPSTVIRMNTRDGQLAISDSNKDDWERHPVDDIAVTYISVHGDTLKYSHIPIDSFVTEHMIHKYGIGPGDNVFMVGRFVSHEGKRQNIPSLRFGNISMMHDEPMQHPSGNEVESFAVEMRSVGGYSGSPVFVYFSAFESRPDIEGVESPTKTNLSVHGLKEENAGPLLLGVDWGHIPQRHYLFDPATGHPHPNGYYVQTNSNMASVAPAWKLQELLNTEKLVMQREISEKEELEKQQKHPPVVLDFVEGQSLSSGADQFTRDDFMNALGKSSTPIQPDSKKKGT</sequence>
<proteinExistence type="predicted"/>
<gene>
    <name evidence="2" type="ORF">MNBD_CHLOROFLEXI01-1786</name>
</gene>
<dbReference type="SUPFAM" id="SSF50494">
    <property type="entry name" value="Trypsin-like serine proteases"/>
    <property type="match status" value="1"/>
</dbReference>